<evidence type="ECO:0000313" key="1">
    <source>
        <dbReference type="EMBL" id="CAF4331638.1"/>
    </source>
</evidence>
<sequence>MKGSKHPAQLKEGYTFEDIKNIVKEKFGSTNYRLIVNGQEIQDNDPVKFAELKKSIKNLTVIYVCQRMDG</sequence>
<dbReference type="Proteomes" id="UP000676336">
    <property type="component" value="Unassembled WGS sequence"/>
</dbReference>
<comment type="caution">
    <text evidence="2">The sequence shown here is derived from an EMBL/GenBank/DDBJ whole genome shotgun (WGS) entry which is preliminary data.</text>
</comment>
<gene>
    <name evidence="1" type="ORF">BYL167_LOCUS28715</name>
    <name evidence="3" type="ORF">GIL414_LOCUS32776</name>
    <name evidence="2" type="ORF">SMN809_LOCUS32133</name>
</gene>
<dbReference type="InterPro" id="IPR029071">
    <property type="entry name" value="Ubiquitin-like_domsf"/>
</dbReference>
<accession>A0A8S2W8P2</accession>
<evidence type="ECO:0000313" key="2">
    <source>
        <dbReference type="EMBL" id="CAF4437786.1"/>
    </source>
</evidence>
<dbReference type="Proteomes" id="UP000681720">
    <property type="component" value="Unassembled WGS sequence"/>
</dbReference>
<reference evidence="2" key="1">
    <citation type="submission" date="2021-02" db="EMBL/GenBank/DDBJ databases">
        <authorList>
            <person name="Nowell W R."/>
        </authorList>
    </citation>
    <scope>NUCLEOTIDE SEQUENCE</scope>
</reference>
<dbReference type="Proteomes" id="UP000681967">
    <property type="component" value="Unassembled WGS sequence"/>
</dbReference>
<organism evidence="2 4">
    <name type="scientific">Rotaria magnacalcarata</name>
    <dbReference type="NCBI Taxonomy" id="392030"/>
    <lineage>
        <taxon>Eukaryota</taxon>
        <taxon>Metazoa</taxon>
        <taxon>Spiralia</taxon>
        <taxon>Gnathifera</taxon>
        <taxon>Rotifera</taxon>
        <taxon>Eurotatoria</taxon>
        <taxon>Bdelloidea</taxon>
        <taxon>Philodinida</taxon>
        <taxon>Philodinidae</taxon>
        <taxon>Rotaria</taxon>
    </lineage>
</organism>
<dbReference type="SUPFAM" id="SSF54236">
    <property type="entry name" value="Ubiquitin-like"/>
    <property type="match status" value="1"/>
</dbReference>
<feature type="non-terminal residue" evidence="2">
    <location>
        <position position="70"/>
    </location>
</feature>
<dbReference type="AlphaFoldDB" id="A0A8S2W8P2"/>
<evidence type="ECO:0000313" key="3">
    <source>
        <dbReference type="EMBL" id="CAF4458793.1"/>
    </source>
</evidence>
<name>A0A8S2W8P2_9BILA</name>
<dbReference type="EMBL" id="CAJOBH010041618">
    <property type="protein sequence ID" value="CAF4331638.1"/>
    <property type="molecule type" value="Genomic_DNA"/>
</dbReference>
<dbReference type="EMBL" id="CAJOBJ010070669">
    <property type="protein sequence ID" value="CAF4458793.1"/>
    <property type="molecule type" value="Genomic_DNA"/>
</dbReference>
<protein>
    <submittedName>
        <fullName evidence="2">Uncharacterized protein</fullName>
    </submittedName>
</protein>
<dbReference type="CDD" id="cd17039">
    <property type="entry name" value="Ubl_ubiquitin_like"/>
    <property type="match status" value="1"/>
</dbReference>
<evidence type="ECO:0000313" key="4">
    <source>
        <dbReference type="Proteomes" id="UP000676336"/>
    </source>
</evidence>
<proteinExistence type="predicted"/>
<dbReference type="EMBL" id="CAJOBI010066346">
    <property type="protein sequence ID" value="CAF4437786.1"/>
    <property type="molecule type" value="Genomic_DNA"/>
</dbReference>